<dbReference type="InterPro" id="IPR035979">
    <property type="entry name" value="RBD_domain_sf"/>
</dbReference>
<dbReference type="GO" id="GO:0003676">
    <property type="term" value="F:nucleic acid binding"/>
    <property type="evidence" value="ECO:0007669"/>
    <property type="project" value="InterPro"/>
</dbReference>
<dbReference type="InterPro" id="IPR012677">
    <property type="entry name" value="Nucleotide-bd_a/b_plait_sf"/>
</dbReference>
<dbReference type="AlphaFoldDB" id="A0A251TRD2"/>
<evidence type="ECO:0000313" key="1">
    <source>
        <dbReference type="EMBL" id="OTG13283.1"/>
    </source>
</evidence>
<proteinExistence type="predicted"/>
<reference evidence="2" key="1">
    <citation type="journal article" date="2017" name="Nature">
        <title>The sunflower genome provides insights into oil metabolism, flowering and Asterid evolution.</title>
        <authorList>
            <person name="Badouin H."/>
            <person name="Gouzy J."/>
            <person name="Grassa C.J."/>
            <person name="Murat F."/>
            <person name="Staton S.E."/>
            <person name="Cottret L."/>
            <person name="Lelandais-Briere C."/>
            <person name="Owens G.L."/>
            <person name="Carrere S."/>
            <person name="Mayjonade B."/>
            <person name="Legrand L."/>
            <person name="Gill N."/>
            <person name="Kane N.C."/>
            <person name="Bowers J.E."/>
            <person name="Hubner S."/>
            <person name="Bellec A."/>
            <person name="Berard A."/>
            <person name="Berges H."/>
            <person name="Blanchet N."/>
            <person name="Boniface M.C."/>
            <person name="Brunel D."/>
            <person name="Catrice O."/>
            <person name="Chaidir N."/>
            <person name="Claudel C."/>
            <person name="Donnadieu C."/>
            <person name="Faraut T."/>
            <person name="Fievet G."/>
            <person name="Helmstetter N."/>
            <person name="King M."/>
            <person name="Knapp S.J."/>
            <person name="Lai Z."/>
            <person name="Le Paslier M.C."/>
            <person name="Lippi Y."/>
            <person name="Lorenzon L."/>
            <person name="Mandel J.R."/>
            <person name="Marage G."/>
            <person name="Marchand G."/>
            <person name="Marquand E."/>
            <person name="Bret-Mestries E."/>
            <person name="Morien E."/>
            <person name="Nambeesan S."/>
            <person name="Nguyen T."/>
            <person name="Pegot-Espagnet P."/>
            <person name="Pouilly N."/>
            <person name="Raftis F."/>
            <person name="Sallet E."/>
            <person name="Schiex T."/>
            <person name="Thomas J."/>
            <person name="Vandecasteele C."/>
            <person name="Vares D."/>
            <person name="Vear F."/>
            <person name="Vautrin S."/>
            <person name="Crespi M."/>
            <person name="Mangin B."/>
            <person name="Burke J.M."/>
            <person name="Salse J."/>
            <person name="Munos S."/>
            <person name="Vincourt P."/>
            <person name="Rieseberg L.H."/>
            <person name="Langlade N.B."/>
        </authorList>
    </citation>
    <scope>NUCLEOTIDE SEQUENCE [LARGE SCALE GENOMIC DNA]</scope>
    <source>
        <strain evidence="2">cv. SF193</strain>
    </source>
</reference>
<gene>
    <name evidence="1" type="ORF">HannXRQ_Chr10g0318791</name>
</gene>
<organism evidence="1 2">
    <name type="scientific">Helianthus annuus</name>
    <name type="common">Common sunflower</name>
    <dbReference type="NCBI Taxonomy" id="4232"/>
    <lineage>
        <taxon>Eukaryota</taxon>
        <taxon>Viridiplantae</taxon>
        <taxon>Streptophyta</taxon>
        <taxon>Embryophyta</taxon>
        <taxon>Tracheophyta</taxon>
        <taxon>Spermatophyta</taxon>
        <taxon>Magnoliopsida</taxon>
        <taxon>eudicotyledons</taxon>
        <taxon>Gunneridae</taxon>
        <taxon>Pentapetalae</taxon>
        <taxon>asterids</taxon>
        <taxon>campanulids</taxon>
        <taxon>Asterales</taxon>
        <taxon>Asteraceae</taxon>
        <taxon>Asteroideae</taxon>
        <taxon>Heliantheae alliance</taxon>
        <taxon>Heliantheae</taxon>
        <taxon>Helianthus</taxon>
    </lineage>
</organism>
<keyword evidence="2" id="KW-1185">Reference proteome</keyword>
<dbReference type="SUPFAM" id="SSF54928">
    <property type="entry name" value="RNA-binding domain, RBD"/>
    <property type="match status" value="1"/>
</dbReference>
<protein>
    <submittedName>
        <fullName evidence="1">Putative nucleotide-binding alpha-beta plait domain-containing protein</fullName>
    </submittedName>
</protein>
<evidence type="ECO:0000313" key="2">
    <source>
        <dbReference type="Proteomes" id="UP000215914"/>
    </source>
</evidence>
<dbReference type="EMBL" id="CM007899">
    <property type="protein sequence ID" value="OTG13283.1"/>
    <property type="molecule type" value="Genomic_DNA"/>
</dbReference>
<name>A0A251TRD2_HELAN</name>
<dbReference type="STRING" id="4232.A0A251TRD2"/>
<accession>A0A251TRD2</accession>
<dbReference type="Gene3D" id="3.30.70.330">
    <property type="match status" value="1"/>
</dbReference>
<dbReference type="Proteomes" id="UP000215914">
    <property type="component" value="Chromosome 10"/>
</dbReference>
<sequence length="50" mass="5427">MGSKQPGFDDDASPGFILIGGLAKDTTIGTLVNYFTKYGDLMDLVIMKDR</sequence>
<dbReference type="InParanoid" id="A0A251TRD2"/>